<dbReference type="OrthoDB" id="539213at2759"/>
<dbReference type="Proteomes" id="UP000799444">
    <property type="component" value="Unassembled WGS sequence"/>
</dbReference>
<proteinExistence type="predicted"/>
<gene>
    <name evidence="1" type="ORF">EJ04DRAFT_507289</name>
</gene>
<accession>A0A9P4RD83</accession>
<reference evidence="1" key="1">
    <citation type="journal article" date="2020" name="Stud. Mycol.">
        <title>101 Dothideomycetes genomes: a test case for predicting lifestyles and emergence of pathogens.</title>
        <authorList>
            <person name="Haridas S."/>
            <person name="Albert R."/>
            <person name="Binder M."/>
            <person name="Bloem J."/>
            <person name="Labutti K."/>
            <person name="Salamov A."/>
            <person name="Andreopoulos B."/>
            <person name="Baker S."/>
            <person name="Barry K."/>
            <person name="Bills G."/>
            <person name="Bluhm B."/>
            <person name="Cannon C."/>
            <person name="Castanera R."/>
            <person name="Culley D."/>
            <person name="Daum C."/>
            <person name="Ezra D."/>
            <person name="Gonzalez J."/>
            <person name="Henrissat B."/>
            <person name="Kuo A."/>
            <person name="Liang C."/>
            <person name="Lipzen A."/>
            <person name="Lutzoni F."/>
            <person name="Magnuson J."/>
            <person name="Mondo S."/>
            <person name="Nolan M."/>
            <person name="Ohm R."/>
            <person name="Pangilinan J."/>
            <person name="Park H.-J."/>
            <person name="Ramirez L."/>
            <person name="Alfaro M."/>
            <person name="Sun H."/>
            <person name="Tritt A."/>
            <person name="Yoshinaga Y."/>
            <person name="Zwiers L.-H."/>
            <person name="Turgeon B."/>
            <person name="Goodwin S."/>
            <person name="Spatafora J."/>
            <person name="Crous P."/>
            <person name="Grigoriev I."/>
        </authorList>
    </citation>
    <scope>NUCLEOTIDE SEQUENCE</scope>
    <source>
        <strain evidence="1">CBS 125425</strain>
    </source>
</reference>
<name>A0A9P4RD83_9PLEO</name>
<dbReference type="AlphaFoldDB" id="A0A9P4RD83"/>
<dbReference type="EMBL" id="ML996097">
    <property type="protein sequence ID" value="KAF2741503.1"/>
    <property type="molecule type" value="Genomic_DNA"/>
</dbReference>
<protein>
    <submittedName>
        <fullName evidence="1">Uncharacterized protein</fullName>
    </submittedName>
</protein>
<sequence length="86" mass="9686">MGADVRGKENKVYRRSVYRAWDEGHAVVAEMIQDFKKARYGLADCVSTEVILDSMNQLALEIEPYEETSSEPACYEIVGPTDQVVL</sequence>
<organism evidence="1 2">
    <name type="scientific">Polyplosphaeria fusca</name>
    <dbReference type="NCBI Taxonomy" id="682080"/>
    <lineage>
        <taxon>Eukaryota</taxon>
        <taxon>Fungi</taxon>
        <taxon>Dikarya</taxon>
        <taxon>Ascomycota</taxon>
        <taxon>Pezizomycotina</taxon>
        <taxon>Dothideomycetes</taxon>
        <taxon>Pleosporomycetidae</taxon>
        <taxon>Pleosporales</taxon>
        <taxon>Tetraplosphaeriaceae</taxon>
        <taxon>Polyplosphaeria</taxon>
    </lineage>
</organism>
<keyword evidence="2" id="KW-1185">Reference proteome</keyword>
<evidence type="ECO:0000313" key="2">
    <source>
        <dbReference type="Proteomes" id="UP000799444"/>
    </source>
</evidence>
<comment type="caution">
    <text evidence="1">The sequence shown here is derived from an EMBL/GenBank/DDBJ whole genome shotgun (WGS) entry which is preliminary data.</text>
</comment>
<evidence type="ECO:0000313" key="1">
    <source>
        <dbReference type="EMBL" id="KAF2741503.1"/>
    </source>
</evidence>